<comment type="caution">
    <text evidence="3">The sequence shown here is derived from an EMBL/GenBank/DDBJ whole genome shotgun (WGS) entry which is preliminary data.</text>
</comment>
<dbReference type="SUPFAM" id="SSF52317">
    <property type="entry name" value="Class I glutamine amidotransferase-like"/>
    <property type="match status" value="1"/>
</dbReference>
<accession>A0ABW4WII4</accession>
<dbReference type="RefSeq" id="WP_379023467.1">
    <property type="nucleotide sequence ID" value="NZ_JBHUGY010000039.1"/>
</dbReference>
<evidence type="ECO:0000259" key="2">
    <source>
        <dbReference type="Pfam" id="PF01965"/>
    </source>
</evidence>
<evidence type="ECO:0000313" key="4">
    <source>
        <dbReference type="Proteomes" id="UP001597349"/>
    </source>
</evidence>
<sequence>MKLGIPVYDGVDLLDVAGPYEMFKWVDPAKGLDCQILSAVGGPVTTVNGLRFEAHASFAQTPTLDVLWVPGGAPEALSAMMSDANSPFLAYLRQVAADALWVCSVCEGALLLARAGLLDGHKATTHWAFVKCLQSFPKIEVDTTHARFIKSGNRLTGGGISSGLDEALKLISLLFDEATAEAVQVTTQYFPRPPVAGKIPATPPCPVKWRSRRSHHGNPEAIPGKV</sequence>
<keyword evidence="4" id="KW-1185">Reference proteome</keyword>
<reference evidence="4" key="1">
    <citation type="journal article" date="2019" name="Int. J. Syst. Evol. Microbiol.">
        <title>The Global Catalogue of Microorganisms (GCM) 10K type strain sequencing project: providing services to taxonomists for standard genome sequencing and annotation.</title>
        <authorList>
            <consortium name="The Broad Institute Genomics Platform"/>
            <consortium name="The Broad Institute Genome Sequencing Center for Infectious Disease"/>
            <person name="Wu L."/>
            <person name="Ma J."/>
        </authorList>
    </citation>
    <scope>NUCLEOTIDE SEQUENCE [LARGE SCALE GENOMIC DNA]</scope>
    <source>
        <strain evidence="4">CGMCC 1.16226</strain>
    </source>
</reference>
<gene>
    <name evidence="3" type="ORF">ACFSQT_25875</name>
</gene>
<evidence type="ECO:0000256" key="1">
    <source>
        <dbReference type="SAM" id="MobiDB-lite"/>
    </source>
</evidence>
<dbReference type="EMBL" id="JBHUGY010000039">
    <property type="protein sequence ID" value="MFD2056376.1"/>
    <property type="molecule type" value="Genomic_DNA"/>
</dbReference>
<dbReference type="CDD" id="cd03139">
    <property type="entry name" value="GATase1_PfpI_2"/>
    <property type="match status" value="1"/>
</dbReference>
<dbReference type="InterPro" id="IPR002818">
    <property type="entry name" value="DJ-1/PfpI"/>
</dbReference>
<dbReference type="PANTHER" id="PTHR43130:SF3">
    <property type="entry name" value="HTH-TYPE TRANSCRIPTIONAL REGULATOR RV1931C"/>
    <property type="match status" value="1"/>
</dbReference>
<dbReference type="InterPro" id="IPR029062">
    <property type="entry name" value="Class_I_gatase-like"/>
</dbReference>
<feature type="domain" description="DJ-1/PfpI" evidence="2">
    <location>
        <begin position="4"/>
        <end position="171"/>
    </location>
</feature>
<dbReference type="Pfam" id="PF01965">
    <property type="entry name" value="DJ-1_PfpI"/>
    <property type="match status" value="1"/>
</dbReference>
<dbReference type="Proteomes" id="UP001597349">
    <property type="component" value="Unassembled WGS sequence"/>
</dbReference>
<dbReference type="EC" id="4.2.1.-" evidence="3"/>
<dbReference type="InterPro" id="IPR052158">
    <property type="entry name" value="INH-QAR"/>
</dbReference>
<evidence type="ECO:0000313" key="3">
    <source>
        <dbReference type="EMBL" id="MFD2056376.1"/>
    </source>
</evidence>
<protein>
    <submittedName>
        <fullName evidence="3">DJ-1/PfpI family protein</fullName>
        <ecNumber evidence="3">4.2.1.-</ecNumber>
    </submittedName>
</protein>
<organism evidence="3 4">
    <name type="scientific">Mesorhizobium calcicola</name>
    <dbReference type="NCBI Taxonomy" id="1300310"/>
    <lineage>
        <taxon>Bacteria</taxon>
        <taxon>Pseudomonadati</taxon>
        <taxon>Pseudomonadota</taxon>
        <taxon>Alphaproteobacteria</taxon>
        <taxon>Hyphomicrobiales</taxon>
        <taxon>Phyllobacteriaceae</taxon>
        <taxon>Mesorhizobium</taxon>
    </lineage>
</organism>
<feature type="region of interest" description="Disordered" evidence="1">
    <location>
        <begin position="203"/>
        <end position="226"/>
    </location>
</feature>
<name>A0ABW4WII4_9HYPH</name>
<dbReference type="GO" id="GO:0016829">
    <property type="term" value="F:lyase activity"/>
    <property type="evidence" value="ECO:0007669"/>
    <property type="project" value="UniProtKB-KW"/>
</dbReference>
<proteinExistence type="predicted"/>
<dbReference type="PANTHER" id="PTHR43130">
    <property type="entry name" value="ARAC-FAMILY TRANSCRIPTIONAL REGULATOR"/>
    <property type="match status" value="1"/>
</dbReference>
<keyword evidence="3" id="KW-0456">Lyase</keyword>
<dbReference type="Gene3D" id="3.40.50.880">
    <property type="match status" value="1"/>
</dbReference>